<feature type="transmembrane region" description="Helical" evidence="1">
    <location>
        <begin position="148"/>
        <end position="166"/>
    </location>
</feature>
<evidence type="ECO:0000313" key="3">
    <source>
        <dbReference type="EMBL" id="SIO48898.1"/>
    </source>
</evidence>
<name>A0A1N6JX06_9BURK</name>
<feature type="domain" description="GGDEF" evidence="2">
    <location>
        <begin position="289"/>
        <end position="420"/>
    </location>
</feature>
<proteinExistence type="predicted"/>
<feature type="transmembrane region" description="Helical" evidence="1">
    <location>
        <begin position="172"/>
        <end position="191"/>
    </location>
</feature>
<dbReference type="InterPro" id="IPR043128">
    <property type="entry name" value="Rev_trsase/Diguanyl_cyclase"/>
</dbReference>
<evidence type="ECO:0000259" key="2">
    <source>
        <dbReference type="PROSITE" id="PS50887"/>
    </source>
</evidence>
<dbReference type="InterPro" id="IPR052163">
    <property type="entry name" value="DGC-Regulatory_Protein"/>
</dbReference>
<sequence>MSWRELPDLFSVGLLIYAFVAVARPAGSTMTRLWLRGWICIEIHFAAYSFLALPGAWGAAADAIGTAALIWCAQLFCWSMDAEPRHWSSRLMFWSRALVYTLYICLADWPGVPAPPRMVVATLLALVPLTIFYVLPSAQRTTTRLTTVVLDIALAVALLFCEMLPATLGVQTATMLCAAYLYCCIQCWFMLKARTGGFIVTFVGLLTWAAVFPMGLLTDLWLPKVEFDVEMWNLPKFLVAVGMIMLLLENQLKQNQHLADHDELTGLPNRRLFESRLGAALSRAQQKGVRVAVLAIDLDGFKSINDRFGHRAGDLALQDVAHRFAGCVQSGDTLARTGGDEFSLLLECPMNRDTAVSIAKCLQDSLMAPAKASGEQVQLGASIGIALFPEDAGTLDQLCSLADQRMYAAKRDAQLLAQTA</sequence>
<keyword evidence="1" id="KW-0812">Transmembrane</keyword>
<accession>A0A1N6JX06</accession>
<evidence type="ECO:0000313" key="4">
    <source>
        <dbReference type="Proteomes" id="UP000184693"/>
    </source>
</evidence>
<keyword evidence="1" id="KW-0472">Membrane</keyword>
<dbReference type="Gene3D" id="3.30.70.270">
    <property type="match status" value="1"/>
</dbReference>
<dbReference type="CDD" id="cd01949">
    <property type="entry name" value="GGDEF"/>
    <property type="match status" value="1"/>
</dbReference>
<dbReference type="NCBIfam" id="TIGR00254">
    <property type="entry name" value="GGDEF"/>
    <property type="match status" value="1"/>
</dbReference>
<dbReference type="AlphaFoldDB" id="A0A1N6JX06"/>
<evidence type="ECO:0000256" key="1">
    <source>
        <dbReference type="SAM" id="Phobius"/>
    </source>
</evidence>
<dbReference type="InterPro" id="IPR000160">
    <property type="entry name" value="GGDEF_dom"/>
</dbReference>
<feature type="transmembrane region" description="Helical" evidence="1">
    <location>
        <begin position="91"/>
        <end position="112"/>
    </location>
</feature>
<dbReference type="OrthoDB" id="9812260at2"/>
<protein>
    <submittedName>
        <fullName evidence="3">Diguanylate cyclase (GGDEF) domain-containing protein</fullName>
    </submittedName>
</protein>
<feature type="transmembrane region" description="Helical" evidence="1">
    <location>
        <begin position="33"/>
        <end position="51"/>
    </location>
</feature>
<dbReference type="PANTHER" id="PTHR46663:SF2">
    <property type="entry name" value="GGDEF DOMAIN-CONTAINING PROTEIN"/>
    <property type="match status" value="1"/>
</dbReference>
<dbReference type="SMART" id="SM00267">
    <property type="entry name" value="GGDEF"/>
    <property type="match status" value="1"/>
</dbReference>
<dbReference type="EMBL" id="FSRM01000002">
    <property type="protein sequence ID" value="SIO48898.1"/>
    <property type="molecule type" value="Genomic_DNA"/>
</dbReference>
<feature type="transmembrane region" description="Helical" evidence="1">
    <location>
        <begin position="198"/>
        <end position="217"/>
    </location>
</feature>
<dbReference type="InterPro" id="IPR029787">
    <property type="entry name" value="Nucleotide_cyclase"/>
</dbReference>
<dbReference type="PANTHER" id="PTHR46663">
    <property type="entry name" value="DIGUANYLATE CYCLASE DGCT-RELATED"/>
    <property type="match status" value="1"/>
</dbReference>
<dbReference type="Pfam" id="PF00990">
    <property type="entry name" value="GGDEF"/>
    <property type="match status" value="1"/>
</dbReference>
<dbReference type="Proteomes" id="UP000184693">
    <property type="component" value="Unassembled WGS sequence"/>
</dbReference>
<feature type="transmembrane region" description="Helical" evidence="1">
    <location>
        <begin position="118"/>
        <end position="136"/>
    </location>
</feature>
<organism evidence="3 4">
    <name type="scientific">Paraburkholderia phenazinium</name>
    <dbReference type="NCBI Taxonomy" id="60549"/>
    <lineage>
        <taxon>Bacteria</taxon>
        <taxon>Pseudomonadati</taxon>
        <taxon>Pseudomonadota</taxon>
        <taxon>Betaproteobacteria</taxon>
        <taxon>Burkholderiales</taxon>
        <taxon>Burkholderiaceae</taxon>
        <taxon>Paraburkholderia</taxon>
    </lineage>
</organism>
<gene>
    <name evidence="3" type="ORF">SAMN05444168_5328</name>
</gene>
<dbReference type="PROSITE" id="PS50887">
    <property type="entry name" value="GGDEF"/>
    <property type="match status" value="1"/>
</dbReference>
<feature type="transmembrane region" description="Helical" evidence="1">
    <location>
        <begin position="229"/>
        <end position="248"/>
    </location>
</feature>
<feature type="transmembrane region" description="Helical" evidence="1">
    <location>
        <begin position="57"/>
        <end position="79"/>
    </location>
</feature>
<keyword evidence="1" id="KW-1133">Transmembrane helix</keyword>
<dbReference type="RefSeq" id="WP_074267321.1">
    <property type="nucleotide sequence ID" value="NZ_FSRM01000002.1"/>
</dbReference>
<feature type="transmembrane region" description="Helical" evidence="1">
    <location>
        <begin position="6"/>
        <end position="26"/>
    </location>
</feature>
<dbReference type="SUPFAM" id="SSF55073">
    <property type="entry name" value="Nucleotide cyclase"/>
    <property type="match status" value="1"/>
</dbReference>
<reference evidence="3 4" key="1">
    <citation type="submission" date="2016-11" db="EMBL/GenBank/DDBJ databases">
        <authorList>
            <person name="Jaros S."/>
            <person name="Januszkiewicz K."/>
            <person name="Wedrychowicz H."/>
        </authorList>
    </citation>
    <scope>NUCLEOTIDE SEQUENCE [LARGE SCALE GENOMIC DNA]</scope>
    <source>
        <strain evidence="3 4">GAS86</strain>
    </source>
</reference>